<accession>A0A0C2W9X6</accession>
<keyword evidence="2" id="KW-1185">Reference proteome</keyword>
<reference evidence="1 2" key="1">
    <citation type="submission" date="2014-04" db="EMBL/GenBank/DDBJ databases">
        <title>Evolutionary Origins and Diversification of the Mycorrhizal Mutualists.</title>
        <authorList>
            <consortium name="DOE Joint Genome Institute"/>
            <consortium name="Mycorrhizal Genomics Consortium"/>
            <person name="Kohler A."/>
            <person name="Kuo A."/>
            <person name="Nagy L.G."/>
            <person name="Floudas D."/>
            <person name="Copeland A."/>
            <person name="Barry K.W."/>
            <person name="Cichocki N."/>
            <person name="Veneault-Fourrey C."/>
            <person name="LaButti K."/>
            <person name="Lindquist E.A."/>
            <person name="Lipzen A."/>
            <person name="Lundell T."/>
            <person name="Morin E."/>
            <person name="Murat C."/>
            <person name="Riley R."/>
            <person name="Ohm R."/>
            <person name="Sun H."/>
            <person name="Tunlid A."/>
            <person name="Henrissat B."/>
            <person name="Grigoriev I.V."/>
            <person name="Hibbett D.S."/>
            <person name="Martin F."/>
        </authorList>
    </citation>
    <scope>NUCLEOTIDE SEQUENCE [LARGE SCALE GENOMIC DNA]</scope>
    <source>
        <strain evidence="1 2">Koide BX008</strain>
    </source>
</reference>
<name>A0A0C2W9X6_AMAMK</name>
<dbReference type="HOGENOM" id="CLU_2385672_0_0_1"/>
<evidence type="ECO:0000313" key="1">
    <source>
        <dbReference type="EMBL" id="KIL57997.1"/>
    </source>
</evidence>
<dbReference type="Proteomes" id="UP000054549">
    <property type="component" value="Unassembled WGS sequence"/>
</dbReference>
<protein>
    <submittedName>
        <fullName evidence="1">Uncharacterized protein</fullName>
    </submittedName>
</protein>
<dbReference type="EMBL" id="KN818350">
    <property type="protein sequence ID" value="KIL57997.1"/>
    <property type="molecule type" value="Genomic_DNA"/>
</dbReference>
<organism evidence="1 2">
    <name type="scientific">Amanita muscaria (strain Koide BX008)</name>
    <dbReference type="NCBI Taxonomy" id="946122"/>
    <lineage>
        <taxon>Eukaryota</taxon>
        <taxon>Fungi</taxon>
        <taxon>Dikarya</taxon>
        <taxon>Basidiomycota</taxon>
        <taxon>Agaricomycotina</taxon>
        <taxon>Agaricomycetes</taxon>
        <taxon>Agaricomycetidae</taxon>
        <taxon>Agaricales</taxon>
        <taxon>Pluteineae</taxon>
        <taxon>Amanitaceae</taxon>
        <taxon>Amanita</taxon>
    </lineage>
</organism>
<dbReference type="AlphaFoldDB" id="A0A0C2W9X6"/>
<proteinExistence type="predicted"/>
<gene>
    <name evidence="1" type="ORF">M378DRAFT_171125</name>
</gene>
<evidence type="ECO:0000313" key="2">
    <source>
        <dbReference type="Proteomes" id="UP000054549"/>
    </source>
</evidence>
<sequence>MAIGGTIHSTHTRGLNITSPHLISRNHCVAKAATTLGHRKITLAGRTGRHHRSCSGFGFWQCLGSCESLHSPLSCPEQVQSLALCTAPCAVWES</sequence>
<dbReference type="InParanoid" id="A0A0C2W9X6"/>